<dbReference type="GeneID" id="14405254"/>
<organism evidence="1 2">
    <name type="scientific">Natronococcus occultus SP4</name>
    <dbReference type="NCBI Taxonomy" id="694430"/>
    <lineage>
        <taxon>Archaea</taxon>
        <taxon>Methanobacteriati</taxon>
        <taxon>Methanobacteriota</taxon>
        <taxon>Stenosarchaea group</taxon>
        <taxon>Halobacteria</taxon>
        <taxon>Halobacteriales</taxon>
        <taxon>Natrialbaceae</taxon>
        <taxon>Natronococcus</taxon>
    </lineage>
</organism>
<evidence type="ECO:0000313" key="2">
    <source>
        <dbReference type="Proteomes" id="UP000010878"/>
    </source>
</evidence>
<protein>
    <submittedName>
        <fullName evidence="1">Uncharacterized protein</fullName>
    </submittedName>
</protein>
<gene>
    <name evidence="1" type="ORF">Natoc_0226</name>
</gene>
<evidence type="ECO:0000313" key="1">
    <source>
        <dbReference type="EMBL" id="AGB36103.1"/>
    </source>
</evidence>
<dbReference type="KEGG" id="nou:Natoc_0226"/>
<dbReference type="OrthoDB" id="167330at2157"/>
<dbReference type="EMBL" id="CP003929">
    <property type="protein sequence ID" value="AGB36103.1"/>
    <property type="molecule type" value="Genomic_DNA"/>
</dbReference>
<name>L0JW57_9EURY</name>
<reference evidence="1 2" key="1">
    <citation type="submission" date="2012-11" db="EMBL/GenBank/DDBJ databases">
        <title>FINISHED of Natronococcus occultus SP4, DSM 3396.</title>
        <authorList>
            <consortium name="DOE Joint Genome Institute"/>
            <person name="Eisen J."/>
            <person name="Huntemann M."/>
            <person name="Wei C.-L."/>
            <person name="Han J."/>
            <person name="Detter J.C."/>
            <person name="Han C."/>
            <person name="Tapia R."/>
            <person name="Chen A."/>
            <person name="Kyrpides N."/>
            <person name="Mavromatis K."/>
            <person name="Markowitz V."/>
            <person name="Szeto E."/>
            <person name="Ivanova N."/>
            <person name="Mikhailova N."/>
            <person name="Ovchinnikova G."/>
            <person name="Pagani I."/>
            <person name="Pati A."/>
            <person name="Goodwin L."/>
            <person name="Nordberg H.P."/>
            <person name="Cantor M.N."/>
            <person name="Hua S.X."/>
            <person name="Woyke T."/>
            <person name="Eisen J."/>
            <person name="Klenk H.-P."/>
            <person name="Klenk H.-P."/>
        </authorList>
    </citation>
    <scope>NUCLEOTIDE SEQUENCE [LARGE SCALE GENOMIC DNA]</scope>
    <source>
        <strain evidence="1 2">SP4</strain>
    </source>
</reference>
<sequence>MVPHRQSLTLSAETLHRGTTIRYHYRTGSALATVVERTPERVTFVGEDCDGTFTDDQIDRLFATDRLQVVLDDELHLPADATFEE</sequence>
<accession>L0JW57</accession>
<proteinExistence type="predicted"/>
<keyword evidence="2" id="KW-1185">Reference proteome</keyword>
<dbReference type="HOGENOM" id="CLU_191932_0_0_2"/>
<dbReference type="AlphaFoldDB" id="L0JW57"/>
<dbReference type="eggNOG" id="arCOG10714">
    <property type="taxonomic scope" value="Archaea"/>
</dbReference>
<dbReference type="Proteomes" id="UP000010878">
    <property type="component" value="Chromosome"/>
</dbReference>
<dbReference type="RefSeq" id="WP_015319559.1">
    <property type="nucleotide sequence ID" value="NC_019974.1"/>
</dbReference>